<evidence type="ECO:0000256" key="1">
    <source>
        <dbReference type="SAM" id="MobiDB-lite"/>
    </source>
</evidence>
<feature type="chain" id="PRO_5026265787" evidence="3">
    <location>
        <begin position="22"/>
        <end position="297"/>
    </location>
</feature>
<evidence type="ECO:0000256" key="3">
    <source>
        <dbReference type="SAM" id="SignalP"/>
    </source>
</evidence>
<organism evidence="4 5">
    <name type="scientific">Aphanomyces euteiches</name>
    <dbReference type="NCBI Taxonomy" id="100861"/>
    <lineage>
        <taxon>Eukaryota</taxon>
        <taxon>Sar</taxon>
        <taxon>Stramenopiles</taxon>
        <taxon>Oomycota</taxon>
        <taxon>Saprolegniomycetes</taxon>
        <taxon>Saprolegniales</taxon>
        <taxon>Verrucalvaceae</taxon>
        <taxon>Aphanomyces</taxon>
    </lineage>
</organism>
<sequence>MVRGAACVAVALLLAVSPVDAKTKATFPALSKKNPVCTFGVDQVRVRGTPTDESTPVWWKKSIPCKGPQGYAIQPCQLKACQCRKFHTHVEGTDVATWAECLPGIKDKEGCIGADMRWCDNYLRGKDPLSKGTADKKAEKLAAAEKAELAGNHSDSADEATTKSAASGGAAAPATAASFPVLAVVLACVGVLLAVVVGTWLVTSKKKKTKKTAVITAPATKDPQSLEFDDFDDDDHHHKDLYTDAQSTAAAVHTVAEPPIRRMSSASVSSVSSSDDDDDDDEEEDKNQDSWVEYSKK</sequence>
<proteinExistence type="predicted"/>
<name>A0A6G0XDX9_9STRA</name>
<feature type="compositionally biased region" description="Low complexity" evidence="1">
    <location>
        <begin position="264"/>
        <end position="273"/>
    </location>
</feature>
<keyword evidence="5" id="KW-1185">Reference proteome</keyword>
<keyword evidence="2" id="KW-1133">Transmembrane helix</keyword>
<accession>A0A6G0XDX9</accession>
<dbReference type="AlphaFoldDB" id="A0A6G0XDX9"/>
<feature type="compositionally biased region" description="Acidic residues" evidence="1">
    <location>
        <begin position="274"/>
        <end position="286"/>
    </location>
</feature>
<keyword evidence="3" id="KW-0732">Signal</keyword>
<evidence type="ECO:0000256" key="2">
    <source>
        <dbReference type="SAM" id="Phobius"/>
    </source>
</evidence>
<dbReference type="Proteomes" id="UP000481153">
    <property type="component" value="Unassembled WGS sequence"/>
</dbReference>
<reference evidence="4 5" key="1">
    <citation type="submission" date="2019-07" db="EMBL/GenBank/DDBJ databases">
        <title>Genomics analysis of Aphanomyces spp. identifies a new class of oomycete effector associated with host adaptation.</title>
        <authorList>
            <person name="Gaulin E."/>
        </authorList>
    </citation>
    <scope>NUCLEOTIDE SEQUENCE [LARGE SCALE GENOMIC DNA]</scope>
    <source>
        <strain evidence="4 5">ATCC 201684</strain>
    </source>
</reference>
<protein>
    <submittedName>
        <fullName evidence="4">Uncharacterized protein</fullName>
    </submittedName>
</protein>
<dbReference type="VEuPathDB" id="FungiDB:AeMF1_015368"/>
<dbReference type="EMBL" id="VJMJ01000076">
    <property type="protein sequence ID" value="KAF0738361.1"/>
    <property type="molecule type" value="Genomic_DNA"/>
</dbReference>
<evidence type="ECO:0000313" key="5">
    <source>
        <dbReference type="Proteomes" id="UP000481153"/>
    </source>
</evidence>
<keyword evidence="2" id="KW-0472">Membrane</keyword>
<evidence type="ECO:0000313" key="4">
    <source>
        <dbReference type="EMBL" id="KAF0738361.1"/>
    </source>
</evidence>
<comment type="caution">
    <text evidence="4">The sequence shown here is derived from an EMBL/GenBank/DDBJ whole genome shotgun (WGS) entry which is preliminary data.</text>
</comment>
<gene>
    <name evidence="4" type="ORF">Ae201684_005797</name>
</gene>
<keyword evidence="2" id="KW-0812">Transmembrane</keyword>
<feature type="transmembrane region" description="Helical" evidence="2">
    <location>
        <begin position="181"/>
        <end position="202"/>
    </location>
</feature>
<feature type="signal peptide" evidence="3">
    <location>
        <begin position="1"/>
        <end position="21"/>
    </location>
</feature>
<feature type="region of interest" description="Disordered" evidence="1">
    <location>
        <begin position="254"/>
        <end position="297"/>
    </location>
</feature>